<protein>
    <submittedName>
        <fullName evidence="5">LuxR family transcriptional regulator</fullName>
    </submittedName>
</protein>
<reference evidence="5" key="1">
    <citation type="submission" date="2018-09" db="EMBL/GenBank/DDBJ databases">
        <title>Murine metabolic-syndrome-specific gut microbial biobank.</title>
        <authorList>
            <person name="Liu C."/>
        </authorList>
    </citation>
    <scope>NUCLEOTIDE SEQUENCE</scope>
    <source>
        <strain evidence="5">D42-62</strain>
    </source>
</reference>
<dbReference type="PRINTS" id="PR00038">
    <property type="entry name" value="HTHLUXR"/>
</dbReference>
<dbReference type="Gene3D" id="1.10.10.10">
    <property type="entry name" value="Winged helix-like DNA-binding domain superfamily/Winged helix DNA-binding domain"/>
    <property type="match status" value="1"/>
</dbReference>
<dbReference type="Proteomes" id="UP001154420">
    <property type="component" value="Unassembled WGS sequence"/>
</dbReference>
<dbReference type="PROSITE" id="PS00622">
    <property type="entry name" value="HTH_LUXR_1"/>
    <property type="match status" value="1"/>
</dbReference>
<evidence type="ECO:0000259" key="4">
    <source>
        <dbReference type="PROSITE" id="PS50043"/>
    </source>
</evidence>
<evidence type="ECO:0000256" key="1">
    <source>
        <dbReference type="ARBA" id="ARBA00023015"/>
    </source>
</evidence>
<gene>
    <name evidence="5" type="ORF">D5281_19385</name>
</gene>
<keyword evidence="3" id="KW-0804">Transcription</keyword>
<dbReference type="InterPro" id="IPR000792">
    <property type="entry name" value="Tscrpt_reg_LuxR_C"/>
</dbReference>
<organism evidence="5 6">
    <name type="scientific">Parablautia muri</name>
    <dbReference type="NCBI Taxonomy" id="2320879"/>
    <lineage>
        <taxon>Bacteria</taxon>
        <taxon>Bacillati</taxon>
        <taxon>Bacillota</taxon>
        <taxon>Clostridia</taxon>
        <taxon>Lachnospirales</taxon>
        <taxon>Lachnospiraceae</taxon>
        <taxon>Parablautia</taxon>
    </lineage>
</organism>
<dbReference type="InterPro" id="IPR016032">
    <property type="entry name" value="Sig_transdc_resp-reg_C-effctor"/>
</dbReference>
<dbReference type="InterPro" id="IPR036388">
    <property type="entry name" value="WH-like_DNA-bd_sf"/>
</dbReference>
<dbReference type="EMBL" id="QZDT01000046">
    <property type="protein sequence ID" value="NBJ94678.1"/>
    <property type="molecule type" value="Genomic_DNA"/>
</dbReference>
<dbReference type="OrthoDB" id="1662986at2"/>
<keyword evidence="2" id="KW-0238">DNA-binding</keyword>
<comment type="caution">
    <text evidence="5">The sequence shown here is derived from an EMBL/GenBank/DDBJ whole genome shotgun (WGS) entry which is preliminary data.</text>
</comment>
<dbReference type="GO" id="GO:0003677">
    <property type="term" value="F:DNA binding"/>
    <property type="evidence" value="ECO:0007669"/>
    <property type="project" value="UniProtKB-KW"/>
</dbReference>
<dbReference type="GO" id="GO:0006355">
    <property type="term" value="P:regulation of DNA-templated transcription"/>
    <property type="evidence" value="ECO:0007669"/>
    <property type="project" value="InterPro"/>
</dbReference>
<feature type="domain" description="HTH luxR-type" evidence="4">
    <location>
        <begin position="189"/>
        <end position="247"/>
    </location>
</feature>
<dbReference type="CDD" id="cd06170">
    <property type="entry name" value="LuxR_C_like"/>
    <property type="match status" value="1"/>
</dbReference>
<dbReference type="SUPFAM" id="SSF46894">
    <property type="entry name" value="C-terminal effector domain of the bipartite response regulators"/>
    <property type="match status" value="1"/>
</dbReference>
<dbReference type="SMART" id="SM00421">
    <property type="entry name" value="HTH_LUXR"/>
    <property type="match status" value="1"/>
</dbReference>
<dbReference type="Pfam" id="PF00196">
    <property type="entry name" value="GerE"/>
    <property type="match status" value="1"/>
</dbReference>
<keyword evidence="6" id="KW-1185">Reference proteome</keyword>
<keyword evidence="1" id="KW-0805">Transcription regulation</keyword>
<dbReference type="PANTHER" id="PTHR44688:SF16">
    <property type="entry name" value="DNA-BINDING TRANSCRIPTIONAL ACTIVATOR DEVR_DOSR"/>
    <property type="match status" value="1"/>
</dbReference>
<dbReference type="PANTHER" id="PTHR44688">
    <property type="entry name" value="DNA-BINDING TRANSCRIPTIONAL ACTIVATOR DEVR_DOSR"/>
    <property type="match status" value="1"/>
</dbReference>
<name>A0A9X5BJ24_9FIRM</name>
<sequence>MKRIIKSLAAVTAYLILLCYLLGTEAVLLLSPKHIGMFLMGCIILCLPSLEKKTNWKEFREIFKKNAIMAGYLETFVLLFASVSQRKIAQGELLGEFALSLRPVFYGFVCHLILREDNLTEKKQEELWAQKELPKDSAVKKKASLQEISLKETSLKDVSIQDIQETPQKKTSKAPLKKVPLKDISLEMQKPDLSKLTRQEKLIAELVSRGLTNREIGEELYISETTVKKHISNIFEKTGISSRRELR</sequence>
<proteinExistence type="predicted"/>
<dbReference type="AlphaFoldDB" id="A0A9X5BJ24"/>
<evidence type="ECO:0000256" key="3">
    <source>
        <dbReference type="ARBA" id="ARBA00023163"/>
    </source>
</evidence>
<accession>A0A9X5BJ24</accession>
<dbReference type="PROSITE" id="PS50043">
    <property type="entry name" value="HTH_LUXR_2"/>
    <property type="match status" value="1"/>
</dbReference>
<evidence type="ECO:0000256" key="2">
    <source>
        <dbReference type="ARBA" id="ARBA00023125"/>
    </source>
</evidence>
<dbReference type="RefSeq" id="WP_160561692.1">
    <property type="nucleotide sequence ID" value="NZ_QZDT01000046.1"/>
</dbReference>
<evidence type="ECO:0000313" key="6">
    <source>
        <dbReference type="Proteomes" id="UP001154420"/>
    </source>
</evidence>
<evidence type="ECO:0000313" key="5">
    <source>
        <dbReference type="EMBL" id="NBJ94678.1"/>
    </source>
</evidence>